<dbReference type="SUPFAM" id="SSF141571">
    <property type="entry name" value="Pentapeptide repeat-like"/>
    <property type="match status" value="1"/>
</dbReference>
<comment type="caution">
    <text evidence="1">The sequence shown here is derived from an EMBL/GenBank/DDBJ whole genome shotgun (WGS) entry which is preliminary data.</text>
</comment>
<reference evidence="1 2" key="1">
    <citation type="submission" date="2018-09" db="EMBL/GenBank/DDBJ databases">
        <title>Draft genome sequences of Legionella taurinensis isolated from water samples.</title>
        <authorList>
            <person name="Chakeri A."/>
            <person name="Allerberger F."/>
            <person name="Kundi M."/>
            <person name="Ruppitsch W."/>
            <person name="Schmid D."/>
        </authorList>
    </citation>
    <scope>NUCLEOTIDE SEQUENCE [LARGE SCALE GENOMIC DNA]</scope>
    <source>
        <strain evidence="1 2">4570-18-6</strain>
    </source>
</reference>
<evidence type="ECO:0000313" key="2">
    <source>
        <dbReference type="Proteomes" id="UP000270757"/>
    </source>
</evidence>
<organism evidence="1 2">
    <name type="scientific">Legionella taurinensis</name>
    <dbReference type="NCBI Taxonomy" id="70611"/>
    <lineage>
        <taxon>Bacteria</taxon>
        <taxon>Pseudomonadati</taxon>
        <taxon>Pseudomonadota</taxon>
        <taxon>Gammaproteobacteria</taxon>
        <taxon>Legionellales</taxon>
        <taxon>Legionellaceae</taxon>
        <taxon>Legionella</taxon>
    </lineage>
</organism>
<dbReference type="PANTHER" id="PTHR42999:SF1">
    <property type="entry name" value="PENTAPEPTIDE REPEAT-CONTAINING PROTEIN"/>
    <property type="match status" value="1"/>
</dbReference>
<sequence>MSLFKKLLSILSRRLSSVEPTIFSSNTEYYEQKFSNLSYPSTIIEDKLFEGCQFVSTNFSESQFIRCKFIDCEFKNCNLSTVQFKASSFKDITFFESKVTGVNWTMLNWPHIRLSSPFQFYSSIISHSSFYGLELQELVIEACIAHDVDFREADLRRANFKLTDFEKSQFVHTKLYASDFTEAHSYSIDPTQNDIRKAKFSFPDAIHLLDGFDIQIIR</sequence>
<dbReference type="EMBL" id="QZWB01000015">
    <property type="protein sequence ID" value="RJT44410.1"/>
    <property type="molecule type" value="Genomic_DNA"/>
</dbReference>
<dbReference type="Pfam" id="PF00805">
    <property type="entry name" value="Pentapeptide"/>
    <property type="match status" value="1"/>
</dbReference>
<dbReference type="AlphaFoldDB" id="A0A3A5L1P3"/>
<dbReference type="PANTHER" id="PTHR42999">
    <property type="entry name" value="ANTIBIOTIC RESISTANCE PROTEIN MCBG"/>
    <property type="match status" value="1"/>
</dbReference>
<dbReference type="Pfam" id="PF13599">
    <property type="entry name" value="Pentapeptide_4"/>
    <property type="match status" value="1"/>
</dbReference>
<name>A0A3A5L1P3_9GAMM</name>
<evidence type="ECO:0000313" key="1">
    <source>
        <dbReference type="EMBL" id="RJT44410.1"/>
    </source>
</evidence>
<dbReference type="Proteomes" id="UP000270757">
    <property type="component" value="Unassembled WGS sequence"/>
</dbReference>
<dbReference type="InterPro" id="IPR001646">
    <property type="entry name" value="5peptide_repeat"/>
</dbReference>
<dbReference type="Gene3D" id="2.160.20.80">
    <property type="entry name" value="E3 ubiquitin-protein ligase SopA"/>
    <property type="match status" value="1"/>
</dbReference>
<gene>
    <name evidence="1" type="ORF">D6J04_12305</name>
</gene>
<proteinExistence type="predicted"/>
<accession>A0A3A5L1P3</accession>
<dbReference type="InterPro" id="IPR052949">
    <property type="entry name" value="PA_immunity-related"/>
</dbReference>
<protein>
    <submittedName>
        <fullName evidence="1">Pentapeptide repeat-containing protein</fullName>
    </submittedName>
</protein>